<dbReference type="OrthoDB" id="2889126at2"/>
<evidence type="ECO:0000313" key="1">
    <source>
        <dbReference type="EMBL" id="KGA95845.1"/>
    </source>
</evidence>
<dbReference type="EMBL" id="ALPT02000098">
    <property type="protein sequence ID" value="KGA95845.1"/>
    <property type="molecule type" value="Genomic_DNA"/>
</dbReference>
<gene>
    <name evidence="1" type="ORF">BALCAV_0219865</name>
</gene>
<sequence>MIPFVNTWPYEKQMKDIYFHTCPFCEEEHVLTNLKARDLERAKESIKTILIMPCCHEKMTILEADDDYFWTDQRLRK</sequence>
<name>A0A094XAP6_ALKAL</name>
<organism evidence="1 2">
    <name type="scientific">Alkalihalobacillus alcalophilus ATCC 27647 = CGMCC 1.3604</name>
    <dbReference type="NCBI Taxonomy" id="1218173"/>
    <lineage>
        <taxon>Bacteria</taxon>
        <taxon>Bacillati</taxon>
        <taxon>Bacillota</taxon>
        <taxon>Bacilli</taxon>
        <taxon>Bacillales</taxon>
        <taxon>Bacillaceae</taxon>
        <taxon>Alkalihalobacillus</taxon>
    </lineage>
</organism>
<accession>A0A094XAP6</accession>
<dbReference type="AlphaFoldDB" id="A0A094XAP6"/>
<protein>
    <submittedName>
        <fullName evidence="1">Uncharacterized protein</fullName>
    </submittedName>
</protein>
<comment type="caution">
    <text evidence="1">The sequence shown here is derived from an EMBL/GenBank/DDBJ whole genome shotgun (WGS) entry which is preliminary data.</text>
</comment>
<reference evidence="1 2" key="1">
    <citation type="journal article" date="2014" name="Genome Announc.">
        <title>Draft Genome Sequence of Bacillus alcalophilus AV1934, a Classic Alkaliphile Isolated from Human Feces in 1934.</title>
        <authorList>
            <person name="Attie O."/>
            <person name="Jayaprakash A."/>
            <person name="Shah H."/>
            <person name="Paulsen I.T."/>
            <person name="Morino M."/>
            <person name="Takahashi Y."/>
            <person name="Narumi I."/>
            <person name="Sachidanandam R."/>
            <person name="Satoh K."/>
            <person name="Ito M."/>
            <person name="Krulwich T.A."/>
        </authorList>
    </citation>
    <scope>NUCLEOTIDE SEQUENCE [LARGE SCALE GENOMIC DNA]</scope>
    <source>
        <strain evidence="1 2">AV1934</strain>
    </source>
</reference>
<evidence type="ECO:0000313" key="2">
    <source>
        <dbReference type="Proteomes" id="UP000002754"/>
    </source>
</evidence>
<dbReference type="STRING" id="1218173.BALCAV_0219865"/>
<dbReference type="eggNOG" id="ENOG503320Z">
    <property type="taxonomic scope" value="Bacteria"/>
</dbReference>
<dbReference type="Proteomes" id="UP000002754">
    <property type="component" value="Unassembled WGS sequence"/>
</dbReference>
<proteinExistence type="predicted"/>
<keyword evidence="2" id="KW-1185">Reference proteome</keyword>